<dbReference type="InterPro" id="IPR001303">
    <property type="entry name" value="Aldolase_II/adducin_N"/>
</dbReference>
<comment type="caution">
    <text evidence="4">The sequence shown here is derived from an EMBL/GenBank/DDBJ whole genome shotgun (WGS) entry which is preliminary data.</text>
</comment>
<evidence type="ECO:0000313" key="4">
    <source>
        <dbReference type="EMBL" id="OQX90982.1"/>
    </source>
</evidence>
<dbReference type="GO" id="GO:0016832">
    <property type="term" value="F:aldehyde-lyase activity"/>
    <property type="evidence" value="ECO:0007669"/>
    <property type="project" value="TreeGrafter"/>
</dbReference>
<feature type="domain" description="Class II aldolase/adducin N-terminal" evidence="3">
    <location>
        <begin position="13"/>
        <end position="189"/>
    </location>
</feature>
<dbReference type="InterPro" id="IPR036409">
    <property type="entry name" value="Aldolase_II/adducin_N_sf"/>
</dbReference>
<keyword evidence="2" id="KW-0456">Lyase</keyword>
<evidence type="ECO:0000256" key="2">
    <source>
        <dbReference type="ARBA" id="ARBA00023239"/>
    </source>
</evidence>
<keyword evidence="1" id="KW-0479">Metal-binding</keyword>
<dbReference type="Proteomes" id="UP000192611">
    <property type="component" value="Unassembled WGS sequence"/>
</dbReference>
<dbReference type="PANTHER" id="PTHR22789:SF0">
    <property type="entry name" value="3-OXO-TETRONATE 4-PHOSPHATE DECARBOXYLASE-RELATED"/>
    <property type="match status" value="1"/>
</dbReference>
<dbReference type="Gene3D" id="3.40.225.10">
    <property type="entry name" value="Class II aldolase/adducin N-terminal domain"/>
    <property type="match status" value="1"/>
</dbReference>
<dbReference type="GO" id="GO:0046872">
    <property type="term" value="F:metal ion binding"/>
    <property type="evidence" value="ECO:0007669"/>
    <property type="project" value="UniProtKB-KW"/>
</dbReference>
<dbReference type="PANTHER" id="PTHR22789">
    <property type="entry name" value="FUCULOSE PHOSPHATE ALDOLASE"/>
    <property type="match status" value="1"/>
</dbReference>
<sequence length="277" mass="29704">MAITSPQVHIARTQICEIGRRMYAKGFIASNDGNISIKIDTRRLLITPAGVSKGFLEPDDIIMCDMSGEVIAGTSKPSSEIKLHLEVYRKRDDVGAVVHAHPPYATGFAVARIPLTICILPEVVISIGSIPLASYATPSTDELAEVVSPHLEKNNAILLANHGTLTIGEDVFEAYYVLERIEHLAKVSLIARQLGGARPLGEEELKKLAEVSGGTVEVGEIEKRCSNCGVCGKPVNNKLGSQDTKVGDNQGERNGLKVDNNVISSIVDDVVKKIAEG</sequence>
<reference evidence="5" key="1">
    <citation type="submission" date="2017-03" db="EMBL/GenBank/DDBJ databases">
        <title>Novel pathways for hydrocarbon cycling and metabolic interdependencies in hydrothermal sediment communities.</title>
        <authorList>
            <person name="Dombrowski N."/>
            <person name="Seitz K."/>
            <person name="Teske A."/>
            <person name="Baker B."/>
        </authorList>
    </citation>
    <scope>NUCLEOTIDE SEQUENCE [LARGE SCALE GENOMIC DNA]</scope>
</reference>
<name>A0A1W9S2V9_9BACT</name>
<protein>
    <recommendedName>
        <fullName evidence="3">Class II aldolase/adducin N-terminal domain-containing protein</fullName>
    </recommendedName>
</protein>
<dbReference type="SMART" id="SM01007">
    <property type="entry name" value="Aldolase_II"/>
    <property type="match status" value="1"/>
</dbReference>
<proteinExistence type="predicted"/>
<evidence type="ECO:0000313" key="5">
    <source>
        <dbReference type="Proteomes" id="UP000192611"/>
    </source>
</evidence>
<dbReference type="InterPro" id="IPR050197">
    <property type="entry name" value="Aldolase_class_II_sugar_metab"/>
</dbReference>
<dbReference type="SUPFAM" id="SSF53639">
    <property type="entry name" value="AraD/HMP-PK domain-like"/>
    <property type="match status" value="1"/>
</dbReference>
<dbReference type="GO" id="GO:0019323">
    <property type="term" value="P:pentose catabolic process"/>
    <property type="evidence" value="ECO:0007669"/>
    <property type="project" value="TreeGrafter"/>
</dbReference>
<dbReference type="GO" id="GO:0005829">
    <property type="term" value="C:cytosol"/>
    <property type="evidence" value="ECO:0007669"/>
    <property type="project" value="TreeGrafter"/>
</dbReference>
<dbReference type="AlphaFoldDB" id="A0A1W9S2V9"/>
<evidence type="ECO:0000259" key="3">
    <source>
        <dbReference type="SMART" id="SM01007"/>
    </source>
</evidence>
<organism evidence="4 5">
    <name type="scientific">Candidatus Coatesbacteria bacterium 4484_99</name>
    <dbReference type="NCBI Taxonomy" id="1970774"/>
    <lineage>
        <taxon>Bacteria</taxon>
        <taxon>Candidatus Coatesiibacteriota</taxon>
    </lineage>
</organism>
<accession>A0A1W9S2V9</accession>
<gene>
    <name evidence="4" type="ORF">B6D57_01410</name>
</gene>
<evidence type="ECO:0000256" key="1">
    <source>
        <dbReference type="ARBA" id="ARBA00022723"/>
    </source>
</evidence>
<dbReference type="Pfam" id="PF00596">
    <property type="entry name" value="Aldolase_II"/>
    <property type="match status" value="1"/>
</dbReference>
<dbReference type="EMBL" id="NATQ01000017">
    <property type="protein sequence ID" value="OQX90982.1"/>
    <property type="molecule type" value="Genomic_DNA"/>
</dbReference>